<dbReference type="STRING" id="553973.CLOHYLEM_05781"/>
<accession>C0C0W2</accession>
<reference evidence="1" key="2">
    <citation type="submission" date="2013-06" db="EMBL/GenBank/DDBJ databases">
        <title>Draft genome sequence of Clostridium hylemonae (DSM 15053).</title>
        <authorList>
            <person name="Sudarsanam P."/>
            <person name="Ley R."/>
            <person name="Guruge J."/>
            <person name="Turnbaugh P.J."/>
            <person name="Mahowald M."/>
            <person name="Liep D."/>
            <person name="Gordon J."/>
        </authorList>
    </citation>
    <scope>NUCLEOTIDE SEQUENCE</scope>
    <source>
        <strain evidence="1">DSM 15053</strain>
    </source>
</reference>
<name>C0C0W2_9FIRM</name>
<dbReference type="AlphaFoldDB" id="C0C0W2"/>
<organism evidence="1 2">
    <name type="scientific">[Clostridium] hylemonae DSM 15053</name>
    <dbReference type="NCBI Taxonomy" id="553973"/>
    <lineage>
        <taxon>Bacteria</taxon>
        <taxon>Bacillati</taxon>
        <taxon>Bacillota</taxon>
        <taxon>Clostridia</taxon>
        <taxon>Lachnospirales</taxon>
        <taxon>Lachnospiraceae</taxon>
    </lineage>
</organism>
<dbReference type="Proteomes" id="UP000004893">
    <property type="component" value="Unassembled WGS sequence"/>
</dbReference>
<protein>
    <submittedName>
        <fullName evidence="1">Uncharacterized protein</fullName>
    </submittedName>
</protein>
<evidence type="ECO:0000313" key="1">
    <source>
        <dbReference type="EMBL" id="EEG73776.1"/>
    </source>
</evidence>
<comment type="caution">
    <text evidence="1">The sequence shown here is derived from an EMBL/GenBank/DDBJ whole genome shotgun (WGS) entry which is preliminary data.</text>
</comment>
<sequence length="61" mass="6996">MNKYVTKGVYFNKNHKKVTVKGQKSDLTNKGHNIIICPIISKMHNKCKIFVIESLKMLGSF</sequence>
<dbReference type="EMBL" id="ABYI02000022">
    <property type="protein sequence ID" value="EEG73776.1"/>
    <property type="molecule type" value="Genomic_DNA"/>
</dbReference>
<reference evidence="1" key="1">
    <citation type="submission" date="2009-02" db="EMBL/GenBank/DDBJ databases">
        <authorList>
            <person name="Fulton L."/>
            <person name="Clifton S."/>
            <person name="Fulton B."/>
            <person name="Xu J."/>
            <person name="Minx P."/>
            <person name="Pepin K.H."/>
            <person name="Johnson M."/>
            <person name="Bhonagiri V."/>
            <person name="Nash W.E."/>
            <person name="Mardis E.R."/>
            <person name="Wilson R.K."/>
        </authorList>
    </citation>
    <scope>NUCLEOTIDE SEQUENCE [LARGE SCALE GENOMIC DNA]</scope>
    <source>
        <strain evidence="1">DSM 15053</strain>
    </source>
</reference>
<evidence type="ECO:0000313" key="2">
    <source>
        <dbReference type="Proteomes" id="UP000004893"/>
    </source>
</evidence>
<proteinExistence type="predicted"/>
<dbReference type="HOGENOM" id="CLU_2914322_0_0_9"/>
<gene>
    <name evidence="1" type="ORF">CLOHYLEM_05781</name>
</gene>
<keyword evidence="2" id="KW-1185">Reference proteome</keyword>